<dbReference type="Proteomes" id="UP000230673">
    <property type="component" value="Unassembled WGS sequence"/>
</dbReference>
<sequence length="261" mass="29569">MDQHPIPRQITTFEFKLIGFLTIKQFIYLVIFVALGLAIYGLTPIPVLNVMFGVLTASIGAAFAFIPINDRPMEVWIRNLIKRLTSPTQYGFQKQNKPISFLQDAVFSSDPHQITAHIDSQKKLGSYLGKNSPTFSVNKKQNINELLLNPLSNLTKKPTINNQSSTSSQVKHPFLTGTVKNHKFTPLGGILIYVKKSADTEPIRILKSNAHGVFLSYNPMPQGEYFFEVKDPKQTHLFDTMKFKVEDQNNQPLEIYSKELI</sequence>
<gene>
    <name evidence="2" type="ORF">COS50_02980</name>
</gene>
<keyword evidence="1" id="KW-0812">Transmembrane</keyword>
<evidence type="ECO:0000256" key="1">
    <source>
        <dbReference type="SAM" id="Phobius"/>
    </source>
</evidence>
<feature type="transmembrane region" description="Helical" evidence="1">
    <location>
        <begin position="48"/>
        <end position="68"/>
    </location>
</feature>
<dbReference type="EMBL" id="PEUY01000042">
    <property type="protein sequence ID" value="PIV10901.1"/>
    <property type="molecule type" value="Genomic_DNA"/>
</dbReference>
<name>A0A2M7BWI4_9BACT</name>
<dbReference type="AlphaFoldDB" id="A0A2M7BWI4"/>
<protein>
    <recommendedName>
        <fullName evidence="4">Carboxypeptidase regulatory-like domain-containing protein</fullName>
    </recommendedName>
</protein>
<proteinExistence type="predicted"/>
<dbReference type="Pfam" id="PF12666">
    <property type="entry name" value="PrgI"/>
    <property type="match status" value="1"/>
</dbReference>
<accession>A0A2M7BWI4</accession>
<organism evidence="2 3">
    <name type="scientific">Candidatus Roizmanbacteria bacterium CG03_land_8_20_14_0_80_35_26</name>
    <dbReference type="NCBI Taxonomy" id="1974845"/>
    <lineage>
        <taxon>Bacteria</taxon>
        <taxon>Candidatus Roizmaniibacteriota</taxon>
    </lineage>
</organism>
<evidence type="ECO:0000313" key="3">
    <source>
        <dbReference type="Proteomes" id="UP000230673"/>
    </source>
</evidence>
<comment type="caution">
    <text evidence="2">The sequence shown here is derived from an EMBL/GenBank/DDBJ whole genome shotgun (WGS) entry which is preliminary data.</text>
</comment>
<dbReference type="InterPro" id="IPR024414">
    <property type="entry name" value="Uncharacterised_PrgI"/>
</dbReference>
<keyword evidence="1" id="KW-0472">Membrane</keyword>
<evidence type="ECO:0008006" key="4">
    <source>
        <dbReference type="Google" id="ProtNLM"/>
    </source>
</evidence>
<feature type="transmembrane region" description="Helical" evidence="1">
    <location>
        <begin position="21"/>
        <end position="42"/>
    </location>
</feature>
<evidence type="ECO:0000313" key="2">
    <source>
        <dbReference type="EMBL" id="PIV10901.1"/>
    </source>
</evidence>
<reference evidence="3" key="1">
    <citation type="submission" date="2017-09" db="EMBL/GenBank/DDBJ databases">
        <title>Depth-based differentiation of microbial function through sediment-hosted aquifers and enrichment of novel symbionts in the deep terrestrial subsurface.</title>
        <authorList>
            <person name="Probst A.J."/>
            <person name="Ladd B."/>
            <person name="Jarett J.K."/>
            <person name="Geller-Mcgrath D.E."/>
            <person name="Sieber C.M.K."/>
            <person name="Emerson J.B."/>
            <person name="Anantharaman K."/>
            <person name="Thomas B.C."/>
            <person name="Malmstrom R."/>
            <person name="Stieglmeier M."/>
            <person name="Klingl A."/>
            <person name="Woyke T."/>
            <person name="Ryan C.M."/>
            <person name="Banfield J.F."/>
        </authorList>
    </citation>
    <scope>NUCLEOTIDE SEQUENCE [LARGE SCALE GENOMIC DNA]</scope>
</reference>
<keyword evidence="1" id="KW-1133">Transmembrane helix</keyword>